<proteinExistence type="predicted"/>
<dbReference type="Proteomes" id="UP001162501">
    <property type="component" value="Chromosome 28"/>
</dbReference>
<accession>A0AC59ZDL1</accession>
<evidence type="ECO:0000313" key="1">
    <source>
        <dbReference type="EMBL" id="CAN0386628.1"/>
    </source>
</evidence>
<gene>
    <name evidence="1" type="ORF">MRATA1EN22A_LOCUS17215</name>
</gene>
<evidence type="ECO:0000313" key="2">
    <source>
        <dbReference type="Proteomes" id="UP001162501"/>
    </source>
</evidence>
<protein>
    <submittedName>
        <fullName evidence="1">Uncharacterized protein</fullName>
    </submittedName>
</protein>
<name>A0AC59ZDL1_RANTA</name>
<organism evidence="1 2">
    <name type="scientific">Rangifer tarandus platyrhynchus</name>
    <name type="common">Svalbard reindeer</name>
    <dbReference type="NCBI Taxonomy" id="3082113"/>
    <lineage>
        <taxon>Eukaryota</taxon>
        <taxon>Metazoa</taxon>
        <taxon>Chordata</taxon>
        <taxon>Craniata</taxon>
        <taxon>Vertebrata</taxon>
        <taxon>Euteleostomi</taxon>
        <taxon>Mammalia</taxon>
        <taxon>Eutheria</taxon>
        <taxon>Laurasiatheria</taxon>
        <taxon>Artiodactyla</taxon>
        <taxon>Ruminantia</taxon>
        <taxon>Pecora</taxon>
        <taxon>Cervidae</taxon>
        <taxon>Odocoileinae</taxon>
        <taxon>Rangifer</taxon>
    </lineage>
</organism>
<sequence length="121" mass="13012">MPEPSRSPSAVAPEPQGHGPAQGVPDGRPPLLSLPRLRTLQLVSWPCFSKALPLKPPSRRYPPGENGPSLRRDSGCPATPFVTFFVGPWHPGESCPTTHPRTSLSSPGAQSHSFTFSLFMC</sequence>
<reference evidence="1" key="2">
    <citation type="submission" date="2025-03" db="EMBL/GenBank/DDBJ databases">
        <authorList>
            <consortium name="ELIXIR-Norway"/>
            <consortium name="Elixir Norway"/>
        </authorList>
    </citation>
    <scope>NUCLEOTIDE SEQUENCE</scope>
</reference>
<dbReference type="EMBL" id="OX596112">
    <property type="protein sequence ID" value="CAN0386628.1"/>
    <property type="molecule type" value="Genomic_DNA"/>
</dbReference>
<reference evidence="1" key="1">
    <citation type="submission" date="2023-05" db="EMBL/GenBank/DDBJ databases">
        <authorList>
            <consortium name="ELIXIR-Norway"/>
        </authorList>
    </citation>
    <scope>NUCLEOTIDE SEQUENCE</scope>
</reference>